<accession>A0A2W1L163</accession>
<name>A0A2W1L163_9BACL</name>
<evidence type="ECO:0000313" key="2">
    <source>
        <dbReference type="EMBL" id="PZD93106.1"/>
    </source>
</evidence>
<sequence length="274" mass="29655">MKKFIEMKKSVFVTSVLATSLVFGAVGAFGATGLQKITAYLNHDIKFELNGSSWTPLNVDGSKATPITYDGNTYLPARAVAEAVGTEIGWSNPTKTVFIGQGAAEAAKADAAAAPVMPKQSQYLMELKGGDKVMTAKMKAEALKLAGIYAKALETGKFTTFNAYIDKYTSKALPNSPIITGQEKLKEQFAEYVNGGKEANSAAKVKSYAAAIKKVKLSGIDVTYVSEKNEFSQTFKYGIQPPGWDAFSTFYVNFVFSAEQYGSSKYILEQVYFS</sequence>
<dbReference type="Pfam" id="PF07833">
    <property type="entry name" value="Cu_amine_oxidN1"/>
    <property type="match status" value="1"/>
</dbReference>
<feature type="domain" description="Copper amine oxidase-like N-terminal" evidence="1">
    <location>
        <begin position="63"/>
        <end position="103"/>
    </location>
</feature>
<dbReference type="RefSeq" id="WP_111149748.1">
    <property type="nucleotide sequence ID" value="NZ_QKRB01000060.1"/>
</dbReference>
<gene>
    <name evidence="2" type="ORF">DNH61_25350</name>
</gene>
<dbReference type="OrthoDB" id="337615at2"/>
<dbReference type="EMBL" id="QKRB01000060">
    <property type="protein sequence ID" value="PZD93106.1"/>
    <property type="molecule type" value="Genomic_DNA"/>
</dbReference>
<reference evidence="2 3" key="1">
    <citation type="submission" date="2018-06" db="EMBL/GenBank/DDBJ databases">
        <title>Paenibacillus imtechensis sp. nov.</title>
        <authorList>
            <person name="Pinnaka A.K."/>
            <person name="Singh H."/>
            <person name="Kaur M."/>
        </authorList>
    </citation>
    <scope>NUCLEOTIDE SEQUENCE [LARGE SCALE GENOMIC DNA]</scope>
    <source>
        <strain evidence="2 3">SMB1</strain>
    </source>
</reference>
<proteinExistence type="predicted"/>
<evidence type="ECO:0000259" key="1">
    <source>
        <dbReference type="Pfam" id="PF07833"/>
    </source>
</evidence>
<dbReference type="AlphaFoldDB" id="A0A2W1L163"/>
<evidence type="ECO:0000313" key="3">
    <source>
        <dbReference type="Proteomes" id="UP000249522"/>
    </source>
</evidence>
<keyword evidence="3" id="KW-1185">Reference proteome</keyword>
<organism evidence="2 3">
    <name type="scientific">Paenibacillus sambharensis</name>
    <dbReference type="NCBI Taxonomy" id="1803190"/>
    <lineage>
        <taxon>Bacteria</taxon>
        <taxon>Bacillati</taxon>
        <taxon>Bacillota</taxon>
        <taxon>Bacilli</taxon>
        <taxon>Bacillales</taxon>
        <taxon>Paenibacillaceae</taxon>
        <taxon>Paenibacillus</taxon>
    </lineage>
</organism>
<comment type="caution">
    <text evidence="2">The sequence shown here is derived from an EMBL/GenBank/DDBJ whole genome shotgun (WGS) entry which is preliminary data.</text>
</comment>
<protein>
    <recommendedName>
        <fullName evidence="1">Copper amine oxidase-like N-terminal domain-containing protein</fullName>
    </recommendedName>
</protein>
<dbReference type="InterPro" id="IPR012854">
    <property type="entry name" value="Cu_amine_oxidase-like_N"/>
</dbReference>
<dbReference type="Proteomes" id="UP000249522">
    <property type="component" value="Unassembled WGS sequence"/>
</dbReference>